<comment type="caution">
    <text evidence="8">The sequence shown here is derived from an EMBL/GenBank/DDBJ whole genome shotgun (WGS) entry which is preliminary data.</text>
</comment>
<dbReference type="AlphaFoldDB" id="A0AAV5TP14"/>
<evidence type="ECO:0000256" key="3">
    <source>
        <dbReference type="ARBA" id="ARBA00022737"/>
    </source>
</evidence>
<dbReference type="Proteomes" id="UP001432027">
    <property type="component" value="Unassembled WGS sequence"/>
</dbReference>
<dbReference type="GO" id="GO:0005509">
    <property type="term" value="F:calcium ion binding"/>
    <property type="evidence" value="ECO:0007669"/>
    <property type="project" value="InterPro"/>
</dbReference>
<evidence type="ECO:0000256" key="6">
    <source>
        <dbReference type="SAM" id="SignalP"/>
    </source>
</evidence>
<dbReference type="SMART" id="SM00181">
    <property type="entry name" value="EGF"/>
    <property type="match status" value="2"/>
</dbReference>
<feature type="signal peptide" evidence="6">
    <location>
        <begin position="1"/>
        <end position="19"/>
    </location>
</feature>
<keyword evidence="3" id="KW-0677">Repeat</keyword>
<dbReference type="InterPro" id="IPR051022">
    <property type="entry name" value="Notch_Cell-Fate_Det"/>
</dbReference>
<evidence type="ECO:0000256" key="1">
    <source>
        <dbReference type="ARBA" id="ARBA00022536"/>
    </source>
</evidence>
<reference evidence="8" key="1">
    <citation type="submission" date="2023-10" db="EMBL/GenBank/DDBJ databases">
        <title>Genome assembly of Pristionchus species.</title>
        <authorList>
            <person name="Yoshida K."/>
            <person name="Sommer R.J."/>
        </authorList>
    </citation>
    <scope>NUCLEOTIDE SEQUENCE</scope>
    <source>
        <strain evidence="8">RS0144</strain>
    </source>
</reference>
<feature type="non-terminal residue" evidence="8">
    <location>
        <position position="1"/>
    </location>
</feature>
<feature type="domain" description="EGF-like" evidence="7">
    <location>
        <begin position="80"/>
        <end position="118"/>
    </location>
</feature>
<name>A0AAV5TP14_9BILA</name>
<dbReference type="InterPro" id="IPR001881">
    <property type="entry name" value="EGF-like_Ca-bd_dom"/>
</dbReference>
<protein>
    <recommendedName>
        <fullName evidence="7">EGF-like domain-containing protein</fullName>
    </recommendedName>
</protein>
<dbReference type="PANTHER" id="PTHR24049:SF22">
    <property type="entry name" value="DROSOPHILA CRUMBS HOMOLOG"/>
    <property type="match status" value="1"/>
</dbReference>
<feature type="non-terminal residue" evidence="8">
    <location>
        <position position="244"/>
    </location>
</feature>
<dbReference type="SMART" id="SM00179">
    <property type="entry name" value="EGF_CA"/>
    <property type="match status" value="1"/>
</dbReference>
<dbReference type="GO" id="GO:0005886">
    <property type="term" value="C:plasma membrane"/>
    <property type="evidence" value="ECO:0007669"/>
    <property type="project" value="TreeGrafter"/>
</dbReference>
<dbReference type="GO" id="GO:0032991">
    <property type="term" value="C:protein-containing complex"/>
    <property type="evidence" value="ECO:0007669"/>
    <property type="project" value="TreeGrafter"/>
</dbReference>
<keyword evidence="2 6" id="KW-0732">Signal</keyword>
<keyword evidence="9" id="KW-1185">Reference proteome</keyword>
<dbReference type="GO" id="GO:0007157">
    <property type="term" value="P:heterophilic cell-cell adhesion via plasma membrane cell adhesion molecules"/>
    <property type="evidence" value="ECO:0007669"/>
    <property type="project" value="TreeGrafter"/>
</dbReference>
<feature type="chain" id="PRO_5043562907" description="EGF-like domain-containing protein" evidence="6">
    <location>
        <begin position="20"/>
        <end position="244"/>
    </location>
</feature>
<evidence type="ECO:0000259" key="7">
    <source>
        <dbReference type="PROSITE" id="PS50026"/>
    </source>
</evidence>
<dbReference type="GO" id="GO:0045197">
    <property type="term" value="P:establishment or maintenance of epithelial cell apical/basal polarity"/>
    <property type="evidence" value="ECO:0007669"/>
    <property type="project" value="TreeGrafter"/>
</dbReference>
<comment type="caution">
    <text evidence="5">Lacks conserved residue(s) required for the propagation of feature annotation.</text>
</comment>
<sequence length="244" mass="27599">RRVVFSLICFLLLLYYSSALKSYKFKSSPEEESKWSRFKGKIVPKVVKAAKFFTAPPSIEVDPNGDIDQSALHNIPEETQFDPCSTSERLCLNGGKCTNDRGKFYCNCVEKHYGKRCELVANKTACMDHACKNGAVCYSTPDSQKIVDRADMTTLHQNIMKYEECRKELSGKSADECERINQDGSQPTKKDFDDIARTVNYRCQCKLGFQGPLCDYTRNERLCDEDFCMGHGYALVTDGKCTCA</sequence>
<dbReference type="InterPro" id="IPR000742">
    <property type="entry name" value="EGF"/>
</dbReference>
<accession>A0AAV5TP14</accession>
<dbReference type="PROSITE" id="PS01186">
    <property type="entry name" value="EGF_2"/>
    <property type="match status" value="1"/>
</dbReference>
<evidence type="ECO:0000256" key="5">
    <source>
        <dbReference type="PROSITE-ProRule" id="PRU00076"/>
    </source>
</evidence>
<dbReference type="InterPro" id="IPR000152">
    <property type="entry name" value="EGF-type_Asp/Asn_hydroxyl_site"/>
</dbReference>
<dbReference type="CDD" id="cd00054">
    <property type="entry name" value="EGF_CA"/>
    <property type="match status" value="1"/>
</dbReference>
<evidence type="ECO:0000313" key="9">
    <source>
        <dbReference type="Proteomes" id="UP001432027"/>
    </source>
</evidence>
<dbReference type="PROSITE" id="PS50026">
    <property type="entry name" value="EGF_3"/>
    <property type="match status" value="1"/>
</dbReference>
<organism evidence="8 9">
    <name type="scientific">Pristionchus entomophagus</name>
    <dbReference type="NCBI Taxonomy" id="358040"/>
    <lineage>
        <taxon>Eukaryota</taxon>
        <taxon>Metazoa</taxon>
        <taxon>Ecdysozoa</taxon>
        <taxon>Nematoda</taxon>
        <taxon>Chromadorea</taxon>
        <taxon>Rhabditida</taxon>
        <taxon>Rhabditina</taxon>
        <taxon>Diplogasteromorpha</taxon>
        <taxon>Diplogasteroidea</taxon>
        <taxon>Neodiplogasteridae</taxon>
        <taxon>Pristionchus</taxon>
    </lineage>
</organism>
<keyword evidence="1 5" id="KW-0245">EGF-like domain</keyword>
<feature type="disulfide bond" evidence="5">
    <location>
        <begin position="108"/>
        <end position="117"/>
    </location>
</feature>
<keyword evidence="4 5" id="KW-1015">Disulfide bond</keyword>
<gene>
    <name evidence="8" type="ORF">PENTCL1PPCAC_18153</name>
</gene>
<evidence type="ECO:0000256" key="2">
    <source>
        <dbReference type="ARBA" id="ARBA00022729"/>
    </source>
</evidence>
<dbReference type="Gene3D" id="2.10.25.10">
    <property type="entry name" value="Laminin"/>
    <property type="match status" value="2"/>
</dbReference>
<dbReference type="EMBL" id="BTSX01000004">
    <property type="protein sequence ID" value="GMS95978.1"/>
    <property type="molecule type" value="Genomic_DNA"/>
</dbReference>
<evidence type="ECO:0000313" key="8">
    <source>
        <dbReference type="EMBL" id="GMS95978.1"/>
    </source>
</evidence>
<dbReference type="PROSITE" id="PS00010">
    <property type="entry name" value="ASX_HYDROXYL"/>
    <property type="match status" value="1"/>
</dbReference>
<evidence type="ECO:0000256" key="4">
    <source>
        <dbReference type="ARBA" id="ARBA00023157"/>
    </source>
</evidence>
<dbReference type="PROSITE" id="PS00022">
    <property type="entry name" value="EGF_1"/>
    <property type="match status" value="2"/>
</dbReference>
<dbReference type="SUPFAM" id="SSF57196">
    <property type="entry name" value="EGF/Laminin"/>
    <property type="match status" value="1"/>
</dbReference>
<proteinExistence type="predicted"/>
<dbReference type="PANTHER" id="PTHR24049">
    <property type="entry name" value="CRUMBS FAMILY MEMBER"/>
    <property type="match status" value="1"/>
</dbReference>